<evidence type="ECO:0000313" key="1">
    <source>
        <dbReference type="EMBL" id="ARP18766.1"/>
    </source>
</evidence>
<dbReference type="InterPro" id="IPR011856">
    <property type="entry name" value="tRNA_endonuc-like_dom_sf"/>
</dbReference>
<reference evidence="1" key="1">
    <citation type="submission" date="2016-10" db="EMBL/GenBank/DDBJ databases">
        <title>The High Quality Genome of Vibrio alginolyticus K01M1.</title>
        <authorList>
            <person name="Wendling C."/>
            <person name="Chibani C.M."/>
            <person name="Hertel R."/>
            <person name="Sproer C."/>
            <person name="Bunk B."/>
            <person name="Overmann J."/>
            <person name="Roth O."/>
            <person name="Liesegang H."/>
        </authorList>
    </citation>
    <scope>NUCLEOTIDE SEQUENCE</scope>
    <source>
        <strain evidence="1">K05K4</strain>
    </source>
</reference>
<organism evidence="1">
    <name type="scientific">Vibrio alginolyticus</name>
    <dbReference type="NCBI Taxonomy" id="663"/>
    <lineage>
        <taxon>Bacteria</taxon>
        <taxon>Pseudomonadati</taxon>
        <taxon>Pseudomonadota</taxon>
        <taxon>Gammaproteobacteria</taxon>
        <taxon>Vibrionales</taxon>
        <taxon>Vibrionaceae</taxon>
        <taxon>Vibrio</taxon>
    </lineage>
</organism>
<name>A0A1W6U6Y4_VIBAL</name>
<dbReference type="Gene3D" id="3.40.1350.10">
    <property type="match status" value="1"/>
</dbReference>
<dbReference type="RefSeq" id="WP_086046891.1">
    <property type="nucleotide sequence ID" value="NZ_CP017889.1"/>
</dbReference>
<accession>A0A1W6U6Y4</accession>
<dbReference type="AlphaFoldDB" id="A0A1W6U6Y4"/>
<dbReference type="SUPFAM" id="SSF52980">
    <property type="entry name" value="Restriction endonuclease-like"/>
    <property type="match status" value="1"/>
</dbReference>
<sequence>MPRKVNKRKKKPAIKNQGKIKVLPEYYQIVWSEIHDRYHEELKKWAIELPKEYRNRVLFSIEEQFNVSSLDEKYNILKRILIEIESELKRVVSKHSVFYWLHVYRRIAPYLADDLGNNTSEETVIVVRGYLEQAIYKYGSLKKSDDYAASTEVEFSDILGGYLLNIMKKNLTKGDVKHYADFLSKSNQLVLTEFSETTIFDIYYLEGIAYQYWYVLAKMRALGKGIDATITSDGYINENRSDEQDLLITSFDKRNVDNSASFGMTTNVGTLVKSELGETNNTIFCALLNPLRYKISDLGINPNGCDFSPNFLPFFVNVDLFYDSHKYLEKKFKRKFGFGLLELCQIIFVLSHIAISRTDHKTHKQASRKGNEWLKIYSKLQRGYHVYPLSYEELLGLISDYVIKYKEDGVIKTSNVESDLHDILNFIILDESKQNNLGVWSNGPKPILSECDGMYILDYSSIYYFLNNIFFGLRHYDSANKKGFEFEDSLCDLAKNNGFNVILNSDVVKTDTQKREVDVGIRIEDKLYLFECKCFERPLDFDIGEPRTINHRIQELDKKLDQADTLRDFIIKNPIGNNYDFSWAKEVHSYVVSSYTEWIWSHDQRLWNSRQNVPRILSAYEVISLLKSEKV</sequence>
<dbReference type="InterPro" id="IPR011335">
    <property type="entry name" value="Restrct_endonuc-II-like"/>
</dbReference>
<dbReference type="GO" id="GO:0003676">
    <property type="term" value="F:nucleic acid binding"/>
    <property type="evidence" value="ECO:0007669"/>
    <property type="project" value="InterPro"/>
</dbReference>
<dbReference type="EMBL" id="CP017902">
    <property type="protein sequence ID" value="ARP18766.1"/>
    <property type="molecule type" value="Genomic_DNA"/>
</dbReference>
<proteinExistence type="predicted"/>
<protein>
    <submittedName>
        <fullName evidence="1">Uncharacterized protein</fullName>
    </submittedName>
</protein>
<gene>
    <name evidence="1" type="ORF">K05K4_19320</name>
</gene>